<feature type="binding site" evidence="2">
    <location>
        <position position="39"/>
    </location>
    <ligand>
        <name>Zn(2+)</name>
        <dbReference type="ChEBI" id="CHEBI:29105"/>
    </ligand>
</feature>
<sequence length="321" mass="36027">MSELRRHYFLDEYCIIATERQKRPTDFKRLQHASKPAKCPFCPGNEHMTPPASAVYMPDGRVLQDSDGHRVRGWSIRCMPNKFPALSPSPTPPRGSPFCVRAGYGFHEVIVETPRHDASPATLDDGEVELLMKVYAERCAHYLSMPGIEYVSLFKNFGMEAGASLSHTHTQLIAMPLLAPKVAGEMRVYGAGCPMCAVLDREADVRVVREDEHFKVLSPYCAKVPFEMWVVPKRHAASLQGLSHGELVALGRALRHVLRRLHDVVGDVPYNYMFFQHPSDGRYHMYIRIAPKLSITAGFELGTDVYINVVSPEDAASYLRG</sequence>
<dbReference type="Gene3D" id="3.30.428.10">
    <property type="entry name" value="HIT-like"/>
    <property type="match status" value="2"/>
</dbReference>
<evidence type="ECO:0000313" key="4">
    <source>
        <dbReference type="EMBL" id="HIH70036.1"/>
    </source>
</evidence>
<dbReference type="SUPFAM" id="SSF54197">
    <property type="entry name" value="HIT-like"/>
    <property type="match status" value="2"/>
</dbReference>
<dbReference type="Proteomes" id="UP000600363">
    <property type="component" value="Unassembled WGS sequence"/>
</dbReference>
<dbReference type="PANTHER" id="PTHR42763:SF2">
    <property type="entry name" value="ADP-GLUCOSE PHOSPHORYLASE"/>
    <property type="match status" value="1"/>
</dbReference>
<dbReference type="EMBL" id="DUIH01000017">
    <property type="protein sequence ID" value="HIH70036.1"/>
    <property type="molecule type" value="Genomic_DNA"/>
</dbReference>
<comment type="cofactor">
    <cofactor evidence="2">
        <name>Zn(2+)</name>
        <dbReference type="ChEBI" id="CHEBI:29105"/>
    </cofactor>
    <text evidence="2">Binds 1 zinc ion per subunit.</text>
</comment>
<dbReference type="GO" id="GO:0008108">
    <property type="term" value="F:UDP-glucose:hexose-1-phosphate uridylyltransferase activity"/>
    <property type="evidence" value="ECO:0007669"/>
    <property type="project" value="InterPro"/>
</dbReference>
<dbReference type="Pfam" id="PF16268">
    <property type="entry name" value="DUF4921"/>
    <property type="match status" value="1"/>
</dbReference>
<dbReference type="PIRSF" id="PIRSF000808">
    <property type="entry name" value="GalT"/>
    <property type="match status" value="1"/>
</dbReference>
<dbReference type="InterPro" id="IPR036265">
    <property type="entry name" value="HIT-like_sf"/>
</dbReference>
<accession>A0A832VN78</accession>
<dbReference type="InterPro" id="IPR001937">
    <property type="entry name" value="GalP_UDPtransf1"/>
</dbReference>
<keyword evidence="4" id="KW-0548">Nucleotidyltransferase</keyword>
<dbReference type="PANTHER" id="PTHR42763">
    <property type="entry name" value="ADP-GLUCOSE PHOSPHORYLASE"/>
    <property type="match status" value="1"/>
</dbReference>
<dbReference type="AlphaFoldDB" id="A0A832VN78"/>
<gene>
    <name evidence="4" type="ORF">HA299_05445</name>
</gene>
<evidence type="ECO:0000256" key="1">
    <source>
        <dbReference type="PIRSR" id="PIRSR000808-1"/>
    </source>
</evidence>
<proteinExistence type="predicted"/>
<feature type="binding site" evidence="2">
    <location>
        <position position="116"/>
    </location>
    <ligand>
        <name>Zn(2+)</name>
        <dbReference type="ChEBI" id="CHEBI:29105"/>
    </ligand>
</feature>
<protein>
    <submittedName>
        <fullName evidence="4">Sulfate adenylyltransferase</fullName>
    </submittedName>
</protein>
<keyword evidence="4" id="KW-0808">Transferase</keyword>
<evidence type="ECO:0000259" key="3">
    <source>
        <dbReference type="Pfam" id="PF16268"/>
    </source>
</evidence>
<dbReference type="GO" id="GO:0006012">
    <property type="term" value="P:galactose metabolic process"/>
    <property type="evidence" value="ECO:0007669"/>
    <property type="project" value="InterPro"/>
</dbReference>
<comment type="caution">
    <text evidence="4">The sequence shown here is derived from an EMBL/GenBank/DDBJ whole genome shotgun (WGS) entry which is preliminary data.</text>
</comment>
<name>A0A832VN78_9EURY</name>
<dbReference type="GO" id="GO:0008270">
    <property type="term" value="F:zinc ion binding"/>
    <property type="evidence" value="ECO:0007669"/>
    <property type="project" value="InterPro"/>
</dbReference>
<feature type="active site" description="Tele-UMP-histidine intermediate" evidence="1">
    <location>
        <position position="169"/>
    </location>
</feature>
<dbReference type="InterPro" id="IPR032576">
    <property type="entry name" value="DUF4921"/>
</dbReference>
<keyword evidence="2" id="KW-0479">Metal-binding</keyword>
<dbReference type="InterPro" id="IPR053177">
    <property type="entry name" value="ADP-glucose_phosphorylase"/>
</dbReference>
<dbReference type="RefSeq" id="WP_276624535.1">
    <property type="nucleotide sequence ID" value="NZ_DUIH01000017.1"/>
</dbReference>
<reference evidence="4" key="1">
    <citation type="journal article" date="2020" name="bioRxiv">
        <title>A rank-normalized archaeal taxonomy based on genome phylogeny resolves widespread incomplete and uneven classifications.</title>
        <authorList>
            <person name="Rinke C."/>
            <person name="Chuvochina M."/>
            <person name="Mussig A.J."/>
            <person name="Chaumeil P.-A."/>
            <person name="Waite D.W."/>
            <person name="Whitman W.B."/>
            <person name="Parks D.H."/>
            <person name="Hugenholtz P."/>
        </authorList>
    </citation>
    <scope>NUCLEOTIDE SEQUENCE</scope>
    <source>
        <strain evidence="4">UBA12518</strain>
    </source>
</reference>
<keyword evidence="2" id="KW-0862">Zinc</keyword>
<evidence type="ECO:0000256" key="2">
    <source>
        <dbReference type="PIRSR" id="PIRSR000808-3"/>
    </source>
</evidence>
<feature type="domain" description="DUF4921" evidence="3">
    <location>
        <begin position="118"/>
        <end position="314"/>
    </location>
</feature>
<feature type="binding site" evidence="2">
    <location>
        <position position="167"/>
    </location>
    <ligand>
        <name>Zn(2+)</name>
        <dbReference type="ChEBI" id="CHEBI:29105"/>
    </ligand>
</feature>
<feature type="binding site" evidence="2">
    <location>
        <position position="42"/>
    </location>
    <ligand>
        <name>Zn(2+)</name>
        <dbReference type="ChEBI" id="CHEBI:29105"/>
    </ligand>
</feature>
<organism evidence="4 5">
    <name type="scientific">Methermicoccus shengliensis</name>
    <dbReference type="NCBI Taxonomy" id="660064"/>
    <lineage>
        <taxon>Archaea</taxon>
        <taxon>Methanobacteriati</taxon>
        <taxon>Methanobacteriota</taxon>
        <taxon>Stenosarchaea group</taxon>
        <taxon>Methanomicrobia</taxon>
        <taxon>Methanosarcinales</taxon>
        <taxon>Methermicoccaceae</taxon>
        <taxon>Methermicoccus</taxon>
    </lineage>
</organism>
<evidence type="ECO:0000313" key="5">
    <source>
        <dbReference type="Proteomes" id="UP000600363"/>
    </source>
</evidence>